<evidence type="ECO:0000256" key="5">
    <source>
        <dbReference type="ARBA" id="ARBA00023136"/>
    </source>
</evidence>
<feature type="transmembrane region" description="Helical" evidence="6">
    <location>
        <begin position="313"/>
        <end position="335"/>
    </location>
</feature>
<feature type="transmembrane region" description="Helical" evidence="6">
    <location>
        <begin position="135"/>
        <end position="165"/>
    </location>
</feature>
<organism evidence="8 9">
    <name type="scientific">Alkalicoccobacillus porphyridii</name>
    <dbReference type="NCBI Taxonomy" id="2597270"/>
    <lineage>
        <taxon>Bacteria</taxon>
        <taxon>Bacillati</taxon>
        <taxon>Bacillota</taxon>
        <taxon>Bacilli</taxon>
        <taxon>Bacillales</taxon>
        <taxon>Bacillaceae</taxon>
        <taxon>Alkalicoccobacillus</taxon>
    </lineage>
</organism>
<dbReference type="Proteomes" id="UP000318521">
    <property type="component" value="Unassembled WGS sequence"/>
</dbReference>
<dbReference type="InterPro" id="IPR008457">
    <property type="entry name" value="Cu-R_CopD_dom"/>
</dbReference>
<keyword evidence="5 6" id="KW-0472">Membrane</keyword>
<feature type="transmembrane region" description="Helical" evidence="6">
    <location>
        <begin position="342"/>
        <end position="360"/>
    </location>
</feature>
<dbReference type="InterPro" id="IPR032694">
    <property type="entry name" value="CopC/D"/>
</dbReference>
<reference evidence="8 9" key="1">
    <citation type="submission" date="2019-07" db="EMBL/GenBank/DDBJ databases">
        <authorList>
            <person name="Park Y.J."/>
            <person name="Jeong S.E."/>
            <person name="Jung H.S."/>
        </authorList>
    </citation>
    <scope>NUCLEOTIDE SEQUENCE [LARGE SCALE GENOMIC DNA]</scope>
    <source>
        <strain evidence="9">P16(2019)</strain>
    </source>
</reference>
<evidence type="ECO:0000313" key="8">
    <source>
        <dbReference type="EMBL" id="TSB47856.1"/>
    </source>
</evidence>
<dbReference type="PANTHER" id="PTHR34820">
    <property type="entry name" value="INNER MEMBRANE PROTEIN YEBZ"/>
    <property type="match status" value="1"/>
</dbReference>
<gene>
    <name evidence="8" type="ORF">FN960_04930</name>
</gene>
<evidence type="ECO:0000256" key="3">
    <source>
        <dbReference type="ARBA" id="ARBA00022692"/>
    </source>
</evidence>
<sequence length="537" mass="59833">MIVQISNLFLYMALTIVGGYYILHLIPNRFQAILTIQKTTIESVLLSIPILMAVSTMNVVVTLVNRFNANWGDAISSVLLTYSTGQALVFVSVITVVMLVVHRIAMSETIRFYLLAFGMILLMLGASWASHGASLYGWMGVISTFIHFSSIVAWIGPLFLMGWFASKLPDSQSLHKWFSPVAAGAVLLLTLSGIFLVTRVTEDYFNGILITYGHLLFVKHLLYVPLLFFGLRHLVLLSLKKPRLSEPQLRRSFRAESVIAFFIFAVTGFMSETEPPHEVLRTLEYEPVNPITAFFIQEPLSQYQLLTFSPGPVGFIFLYLGIIFLLAGLAILLLTRNTWAPSLMLALLFVSSYGGAMYSLSPGEIYVDDTPYPTVEEAIAASHPEGSEIEVLWEDVGDELALAIYNSNATDLGLERLDVEGETFIRIPVSGLVLENGYSRSGTNGTQTQRFESGNWHDPDYRYTYVTFGYTPIPEAVEAQIIYSGETVTVPIENQTFLSIISNDESWYDSHTIEIIGPDDEVLNSFELDSMSGGFHH</sequence>
<accession>A0A554A2H9</accession>
<proteinExistence type="predicted"/>
<comment type="caution">
    <text evidence="8">The sequence shown here is derived from an EMBL/GenBank/DDBJ whole genome shotgun (WGS) entry which is preliminary data.</text>
</comment>
<keyword evidence="4 6" id="KW-1133">Transmembrane helix</keyword>
<dbReference type="PANTHER" id="PTHR34820:SF4">
    <property type="entry name" value="INNER MEMBRANE PROTEIN YEBZ"/>
    <property type="match status" value="1"/>
</dbReference>
<dbReference type="RefSeq" id="WP_143847474.1">
    <property type="nucleotide sequence ID" value="NZ_VLXZ01000002.1"/>
</dbReference>
<evidence type="ECO:0000259" key="7">
    <source>
        <dbReference type="Pfam" id="PF05425"/>
    </source>
</evidence>
<feature type="transmembrane region" description="Helical" evidence="6">
    <location>
        <begin position="6"/>
        <end position="23"/>
    </location>
</feature>
<keyword evidence="9" id="KW-1185">Reference proteome</keyword>
<feature type="transmembrane region" description="Helical" evidence="6">
    <location>
        <begin position="177"/>
        <end position="197"/>
    </location>
</feature>
<evidence type="ECO:0000256" key="1">
    <source>
        <dbReference type="ARBA" id="ARBA00004651"/>
    </source>
</evidence>
<protein>
    <submittedName>
        <fullName evidence="8">Copper resistance D family protein</fullName>
    </submittedName>
</protein>
<feature type="transmembrane region" description="Helical" evidence="6">
    <location>
        <begin position="252"/>
        <end position="271"/>
    </location>
</feature>
<dbReference type="GO" id="GO:0005886">
    <property type="term" value="C:plasma membrane"/>
    <property type="evidence" value="ECO:0007669"/>
    <property type="project" value="UniProtKB-SubCell"/>
</dbReference>
<feature type="transmembrane region" description="Helical" evidence="6">
    <location>
        <begin position="209"/>
        <end position="231"/>
    </location>
</feature>
<dbReference type="EMBL" id="VLXZ01000002">
    <property type="protein sequence ID" value="TSB47856.1"/>
    <property type="molecule type" value="Genomic_DNA"/>
</dbReference>
<feature type="transmembrane region" description="Helical" evidence="6">
    <location>
        <begin position="112"/>
        <end position="129"/>
    </location>
</feature>
<feature type="transmembrane region" description="Helical" evidence="6">
    <location>
        <begin position="44"/>
        <end position="67"/>
    </location>
</feature>
<feature type="transmembrane region" description="Helical" evidence="6">
    <location>
        <begin position="79"/>
        <end position="100"/>
    </location>
</feature>
<keyword evidence="3 6" id="KW-0812">Transmembrane</keyword>
<evidence type="ECO:0000256" key="4">
    <source>
        <dbReference type="ARBA" id="ARBA00022989"/>
    </source>
</evidence>
<keyword evidence="2" id="KW-1003">Cell membrane</keyword>
<feature type="domain" description="Copper resistance protein D" evidence="7">
    <location>
        <begin position="175"/>
        <end position="269"/>
    </location>
</feature>
<evidence type="ECO:0000256" key="2">
    <source>
        <dbReference type="ARBA" id="ARBA00022475"/>
    </source>
</evidence>
<evidence type="ECO:0000313" key="9">
    <source>
        <dbReference type="Proteomes" id="UP000318521"/>
    </source>
</evidence>
<dbReference type="GO" id="GO:0006825">
    <property type="term" value="P:copper ion transport"/>
    <property type="evidence" value="ECO:0007669"/>
    <property type="project" value="InterPro"/>
</dbReference>
<dbReference type="AlphaFoldDB" id="A0A554A2H9"/>
<dbReference type="Pfam" id="PF05425">
    <property type="entry name" value="CopD"/>
    <property type="match status" value="1"/>
</dbReference>
<name>A0A554A2H9_9BACI</name>
<comment type="subcellular location">
    <subcellularLocation>
        <location evidence="1">Cell membrane</location>
        <topology evidence="1">Multi-pass membrane protein</topology>
    </subcellularLocation>
</comment>
<evidence type="ECO:0000256" key="6">
    <source>
        <dbReference type="SAM" id="Phobius"/>
    </source>
</evidence>
<dbReference type="OrthoDB" id="2387346at2"/>